<evidence type="ECO:0000313" key="1">
    <source>
        <dbReference type="EMBL" id="KAJ0228340.1"/>
    </source>
</evidence>
<protein>
    <submittedName>
        <fullName evidence="1">Uncharacterized protein</fullName>
    </submittedName>
</protein>
<sequence length="100" mass="11151">MVHCRRLVHLFYCRDCTILSNSKQHLNEGNYYTASKIESIREVTKRENNKNGGAYFIPSGYGSCAPGYSRAQSFPVDHGSQVPALTANAGQLRCTKYKAC</sequence>
<dbReference type="EMBL" id="NBSK02000001">
    <property type="protein sequence ID" value="KAJ0228340.1"/>
    <property type="molecule type" value="Genomic_DNA"/>
</dbReference>
<accession>A0A9R1XUT2</accession>
<name>A0A9R1XUT2_LACSA</name>
<dbReference type="InterPro" id="IPR012334">
    <property type="entry name" value="Pectin_lyas_fold"/>
</dbReference>
<gene>
    <name evidence="1" type="ORF">LSAT_V11C100049520</name>
</gene>
<dbReference type="Proteomes" id="UP000235145">
    <property type="component" value="Unassembled WGS sequence"/>
</dbReference>
<comment type="caution">
    <text evidence="1">The sequence shown here is derived from an EMBL/GenBank/DDBJ whole genome shotgun (WGS) entry which is preliminary data.</text>
</comment>
<keyword evidence="2" id="KW-1185">Reference proteome</keyword>
<dbReference type="Gene3D" id="2.160.20.10">
    <property type="entry name" value="Single-stranded right-handed beta-helix, Pectin lyase-like"/>
    <property type="match status" value="1"/>
</dbReference>
<organism evidence="1 2">
    <name type="scientific">Lactuca sativa</name>
    <name type="common">Garden lettuce</name>
    <dbReference type="NCBI Taxonomy" id="4236"/>
    <lineage>
        <taxon>Eukaryota</taxon>
        <taxon>Viridiplantae</taxon>
        <taxon>Streptophyta</taxon>
        <taxon>Embryophyta</taxon>
        <taxon>Tracheophyta</taxon>
        <taxon>Spermatophyta</taxon>
        <taxon>Magnoliopsida</taxon>
        <taxon>eudicotyledons</taxon>
        <taxon>Gunneridae</taxon>
        <taxon>Pentapetalae</taxon>
        <taxon>asterids</taxon>
        <taxon>campanulids</taxon>
        <taxon>Asterales</taxon>
        <taxon>Asteraceae</taxon>
        <taxon>Cichorioideae</taxon>
        <taxon>Cichorieae</taxon>
        <taxon>Lactucinae</taxon>
        <taxon>Lactuca</taxon>
    </lineage>
</organism>
<dbReference type="AlphaFoldDB" id="A0A9R1XUT2"/>
<reference evidence="1 2" key="1">
    <citation type="journal article" date="2017" name="Nat. Commun.">
        <title>Genome assembly with in vitro proximity ligation data and whole-genome triplication in lettuce.</title>
        <authorList>
            <person name="Reyes-Chin-Wo S."/>
            <person name="Wang Z."/>
            <person name="Yang X."/>
            <person name="Kozik A."/>
            <person name="Arikit S."/>
            <person name="Song C."/>
            <person name="Xia L."/>
            <person name="Froenicke L."/>
            <person name="Lavelle D.O."/>
            <person name="Truco M.J."/>
            <person name="Xia R."/>
            <person name="Zhu S."/>
            <person name="Xu C."/>
            <person name="Xu H."/>
            <person name="Xu X."/>
            <person name="Cox K."/>
            <person name="Korf I."/>
            <person name="Meyers B.C."/>
            <person name="Michelmore R.W."/>
        </authorList>
    </citation>
    <scope>NUCLEOTIDE SEQUENCE [LARGE SCALE GENOMIC DNA]</scope>
    <source>
        <strain evidence="2">cv. Salinas</strain>
        <tissue evidence="1">Seedlings</tissue>
    </source>
</reference>
<evidence type="ECO:0000313" key="2">
    <source>
        <dbReference type="Proteomes" id="UP000235145"/>
    </source>
</evidence>
<proteinExistence type="predicted"/>